<comment type="caution">
    <text evidence="5">Lacks conserved residue(s) required for the propagation of feature annotation.</text>
</comment>
<protein>
    <submittedName>
        <fullName evidence="8">Peptidase S8</fullName>
    </submittedName>
</protein>
<keyword evidence="6" id="KW-0732">Signal</keyword>
<evidence type="ECO:0000313" key="8">
    <source>
        <dbReference type="EMBL" id="GGA00330.1"/>
    </source>
</evidence>
<evidence type="ECO:0000259" key="7">
    <source>
        <dbReference type="Pfam" id="PF00082"/>
    </source>
</evidence>
<comment type="caution">
    <text evidence="8">The sequence shown here is derived from an EMBL/GenBank/DDBJ whole genome shotgun (WGS) entry which is preliminary data.</text>
</comment>
<evidence type="ECO:0000256" key="1">
    <source>
        <dbReference type="ARBA" id="ARBA00011073"/>
    </source>
</evidence>
<keyword evidence="3" id="KW-0378">Hydrolase</keyword>
<dbReference type="SUPFAM" id="SSF52743">
    <property type="entry name" value="Subtilisin-like"/>
    <property type="match status" value="1"/>
</dbReference>
<feature type="domain" description="Peptidase S8/S53" evidence="7">
    <location>
        <begin position="210"/>
        <end position="400"/>
    </location>
</feature>
<feature type="signal peptide" evidence="6">
    <location>
        <begin position="1"/>
        <end position="20"/>
    </location>
</feature>
<keyword evidence="4" id="KW-0720">Serine protease</keyword>
<gene>
    <name evidence="8" type="ORF">GCM10010923_06140</name>
</gene>
<dbReference type="PANTHER" id="PTHR43806">
    <property type="entry name" value="PEPTIDASE S8"/>
    <property type="match status" value="1"/>
</dbReference>
<dbReference type="CDD" id="cd05561">
    <property type="entry name" value="Peptidases_S8_4"/>
    <property type="match status" value="1"/>
</dbReference>
<keyword evidence="2" id="KW-0645">Protease</keyword>
<organism evidence="8 9">
    <name type="scientific">Blastomonas marina</name>
    <dbReference type="NCBI Taxonomy" id="1867408"/>
    <lineage>
        <taxon>Bacteria</taxon>
        <taxon>Pseudomonadati</taxon>
        <taxon>Pseudomonadota</taxon>
        <taxon>Alphaproteobacteria</taxon>
        <taxon>Sphingomonadales</taxon>
        <taxon>Sphingomonadaceae</taxon>
        <taxon>Blastomonas</taxon>
    </lineage>
</organism>
<dbReference type="InterPro" id="IPR036852">
    <property type="entry name" value="Peptidase_S8/S53_dom_sf"/>
</dbReference>
<evidence type="ECO:0000313" key="9">
    <source>
        <dbReference type="Proteomes" id="UP000603317"/>
    </source>
</evidence>
<evidence type="ECO:0000256" key="6">
    <source>
        <dbReference type="SAM" id="SignalP"/>
    </source>
</evidence>
<keyword evidence="9" id="KW-1185">Reference proteome</keyword>
<evidence type="ECO:0000256" key="5">
    <source>
        <dbReference type="PROSITE-ProRule" id="PRU01240"/>
    </source>
</evidence>
<reference evidence="9" key="1">
    <citation type="journal article" date="2019" name="Int. J. Syst. Evol. Microbiol.">
        <title>The Global Catalogue of Microorganisms (GCM) 10K type strain sequencing project: providing services to taxonomists for standard genome sequencing and annotation.</title>
        <authorList>
            <consortium name="The Broad Institute Genomics Platform"/>
            <consortium name="The Broad Institute Genome Sequencing Center for Infectious Disease"/>
            <person name="Wu L."/>
            <person name="Ma J."/>
        </authorList>
    </citation>
    <scope>NUCLEOTIDE SEQUENCE [LARGE SCALE GENOMIC DNA]</scope>
    <source>
        <strain evidence="9">CGMCC 1.15297</strain>
    </source>
</reference>
<dbReference type="Pfam" id="PF00082">
    <property type="entry name" value="Peptidase_S8"/>
    <property type="match status" value="1"/>
</dbReference>
<sequence>MQRLSIILAVAFALAAQAVAAQVAVPRLPPVDGVVGGLAETVRETADPLLETAEELARDRLRSIDRLVRRNRDAIERDREGAPARRGVLLLLDPSAATLDALSTGGFAIGAREDIAGIDLSLVSIRVPRTMSLAEAQALVQRLAPGAEISPDHLYFTAGYESAPVPAAPPAPAPAPAPATIATHIGVIDGAPAKRLGIGNIRGFASGAPRASDHGSAVAGLLVGEGARRISVADVYGSDKAGGNALAIARALGWLVEEGAQVVSISLVGPNNAVLGRAIAAARRKGVTLVAAVGNDGPAAPPAFPASYHGVIAVTGVDRRDRALIEAGRALHLDYAAPGEVDAWDARGKRRRMRGTSFATPLVAVRAAAAIAAGRKVRPALDREARDLGKKGPDDAYGRGLLCGSCGGRK</sequence>
<proteinExistence type="inferred from homology"/>
<evidence type="ECO:0000256" key="3">
    <source>
        <dbReference type="ARBA" id="ARBA00022801"/>
    </source>
</evidence>
<dbReference type="RefSeq" id="WP_188641305.1">
    <property type="nucleotide sequence ID" value="NZ_BMID01000001.1"/>
</dbReference>
<feature type="chain" id="PRO_5045162559" evidence="6">
    <location>
        <begin position="21"/>
        <end position="410"/>
    </location>
</feature>
<dbReference type="InterPro" id="IPR050131">
    <property type="entry name" value="Peptidase_S8_subtilisin-like"/>
</dbReference>
<dbReference type="PROSITE" id="PS51892">
    <property type="entry name" value="SUBTILASE"/>
    <property type="match status" value="1"/>
</dbReference>
<dbReference type="InterPro" id="IPR000209">
    <property type="entry name" value="Peptidase_S8/S53_dom"/>
</dbReference>
<evidence type="ECO:0000256" key="4">
    <source>
        <dbReference type="ARBA" id="ARBA00022825"/>
    </source>
</evidence>
<dbReference type="Gene3D" id="3.40.50.200">
    <property type="entry name" value="Peptidase S8/S53 domain"/>
    <property type="match status" value="1"/>
</dbReference>
<dbReference type="EMBL" id="BMID01000001">
    <property type="protein sequence ID" value="GGA00330.1"/>
    <property type="molecule type" value="Genomic_DNA"/>
</dbReference>
<comment type="similarity">
    <text evidence="1 5">Belongs to the peptidase S8 family.</text>
</comment>
<dbReference type="PANTHER" id="PTHR43806:SF11">
    <property type="entry name" value="CEREVISIN-RELATED"/>
    <property type="match status" value="1"/>
</dbReference>
<name>A0ABQ1F576_9SPHN</name>
<accession>A0ABQ1F576</accession>
<dbReference type="Proteomes" id="UP000603317">
    <property type="component" value="Unassembled WGS sequence"/>
</dbReference>
<evidence type="ECO:0000256" key="2">
    <source>
        <dbReference type="ARBA" id="ARBA00022670"/>
    </source>
</evidence>